<dbReference type="InterPro" id="IPR012337">
    <property type="entry name" value="RNaseH-like_sf"/>
</dbReference>
<accession>A0ABD1EQJ4</accession>
<evidence type="ECO:0000259" key="1">
    <source>
        <dbReference type="Pfam" id="PF05699"/>
    </source>
</evidence>
<keyword evidence="3" id="KW-1185">Reference proteome</keyword>
<name>A0ABD1EQJ4_HYPHA</name>
<sequence>MDKKEFLKCWWNSTYNMIKSFNHWMWDILEYWKKYERTDMDLYELAKVALAVPATQVSVERSFNSVITENSN</sequence>
<dbReference type="AlphaFoldDB" id="A0ABD1EQJ4"/>
<dbReference type="InterPro" id="IPR008906">
    <property type="entry name" value="HATC_C_dom"/>
</dbReference>
<organism evidence="2 3">
    <name type="scientific">Hypothenemus hampei</name>
    <name type="common">Coffee berry borer</name>
    <dbReference type="NCBI Taxonomy" id="57062"/>
    <lineage>
        <taxon>Eukaryota</taxon>
        <taxon>Metazoa</taxon>
        <taxon>Ecdysozoa</taxon>
        <taxon>Arthropoda</taxon>
        <taxon>Hexapoda</taxon>
        <taxon>Insecta</taxon>
        <taxon>Pterygota</taxon>
        <taxon>Neoptera</taxon>
        <taxon>Endopterygota</taxon>
        <taxon>Coleoptera</taxon>
        <taxon>Polyphaga</taxon>
        <taxon>Cucujiformia</taxon>
        <taxon>Curculionidae</taxon>
        <taxon>Scolytinae</taxon>
        <taxon>Hypothenemus</taxon>
    </lineage>
</organism>
<protein>
    <recommendedName>
        <fullName evidence="1">HAT C-terminal dimerisation domain-containing protein</fullName>
    </recommendedName>
</protein>
<feature type="domain" description="HAT C-terminal dimerisation" evidence="1">
    <location>
        <begin position="25"/>
        <end position="65"/>
    </location>
</feature>
<evidence type="ECO:0000313" key="3">
    <source>
        <dbReference type="Proteomes" id="UP001566132"/>
    </source>
</evidence>
<comment type="caution">
    <text evidence="2">The sequence shown here is derived from an EMBL/GenBank/DDBJ whole genome shotgun (WGS) entry which is preliminary data.</text>
</comment>
<proteinExistence type="predicted"/>
<reference evidence="2 3" key="1">
    <citation type="submission" date="2024-05" db="EMBL/GenBank/DDBJ databases">
        <title>Genetic variation in Jamaican populations of the coffee berry borer (Hypothenemus hampei).</title>
        <authorList>
            <person name="Errbii M."/>
            <person name="Myrie A."/>
        </authorList>
    </citation>
    <scope>NUCLEOTIDE SEQUENCE [LARGE SCALE GENOMIC DNA]</scope>
    <source>
        <strain evidence="2">JA-Hopewell-2020-01-JO</strain>
        <tissue evidence="2">Whole body</tissue>
    </source>
</reference>
<dbReference type="SUPFAM" id="SSF53098">
    <property type="entry name" value="Ribonuclease H-like"/>
    <property type="match status" value="1"/>
</dbReference>
<evidence type="ECO:0000313" key="2">
    <source>
        <dbReference type="EMBL" id="KAL1501040.1"/>
    </source>
</evidence>
<dbReference type="Pfam" id="PF05699">
    <property type="entry name" value="Dimer_Tnp_hAT"/>
    <property type="match status" value="1"/>
</dbReference>
<gene>
    <name evidence="2" type="ORF">ABEB36_006444</name>
</gene>
<dbReference type="Proteomes" id="UP001566132">
    <property type="component" value="Unassembled WGS sequence"/>
</dbReference>
<dbReference type="EMBL" id="JBDJPC010000005">
    <property type="protein sequence ID" value="KAL1501040.1"/>
    <property type="molecule type" value="Genomic_DNA"/>
</dbReference>